<evidence type="ECO:0000313" key="1">
    <source>
        <dbReference type="EMBL" id="MTU43278.1"/>
    </source>
</evidence>
<organism evidence="1 2">
    <name type="scientific">Parasutterella excrementihominis</name>
    <dbReference type="NCBI Taxonomy" id="487175"/>
    <lineage>
        <taxon>Bacteria</taxon>
        <taxon>Pseudomonadati</taxon>
        <taxon>Pseudomonadota</taxon>
        <taxon>Betaproteobacteria</taxon>
        <taxon>Burkholderiales</taxon>
        <taxon>Sutterellaceae</taxon>
        <taxon>Parasutterella</taxon>
    </lineage>
</organism>
<comment type="caution">
    <text evidence="1">The sequence shown here is derived from an EMBL/GenBank/DDBJ whole genome shotgun (WGS) entry which is preliminary data.</text>
</comment>
<dbReference type="Proteomes" id="UP000462362">
    <property type="component" value="Unassembled WGS sequence"/>
</dbReference>
<dbReference type="RefSeq" id="WP_155172206.1">
    <property type="nucleotide sequence ID" value="NZ_WNCJ01000029.1"/>
</dbReference>
<evidence type="ECO:0000313" key="2">
    <source>
        <dbReference type="Proteomes" id="UP000462362"/>
    </source>
</evidence>
<name>A0A844LFZ9_9BURK</name>
<sequence length="83" mass="9950">MKAIEIYQELVKKYNQWDIIDILETEYHNQNFNSELFEDYPFFGNIAKNEINYGTEGSEAFQNVINYIENIDFEFNQTTTKGY</sequence>
<accession>A0A844LFZ9</accession>
<reference evidence="1 2" key="1">
    <citation type="journal article" date="2019" name="Nat. Med.">
        <title>A library of human gut bacterial isolates paired with longitudinal multiomics data enables mechanistic microbiome research.</title>
        <authorList>
            <person name="Poyet M."/>
            <person name="Groussin M."/>
            <person name="Gibbons S.M."/>
            <person name="Avila-Pacheco J."/>
            <person name="Jiang X."/>
            <person name="Kearney S.M."/>
            <person name="Perrotta A.R."/>
            <person name="Berdy B."/>
            <person name="Zhao S."/>
            <person name="Lieberman T.D."/>
            <person name="Swanson P.K."/>
            <person name="Smith M."/>
            <person name="Roesemann S."/>
            <person name="Alexander J.E."/>
            <person name="Rich S.A."/>
            <person name="Livny J."/>
            <person name="Vlamakis H."/>
            <person name="Clish C."/>
            <person name="Bullock K."/>
            <person name="Deik A."/>
            <person name="Scott J."/>
            <person name="Pierce K.A."/>
            <person name="Xavier R.J."/>
            <person name="Alm E.J."/>
        </authorList>
    </citation>
    <scope>NUCLEOTIDE SEQUENCE [LARGE SCALE GENOMIC DNA]</scope>
    <source>
        <strain evidence="1 2">BIOML-A2</strain>
    </source>
</reference>
<protein>
    <submittedName>
        <fullName evidence="1">Uncharacterized protein</fullName>
    </submittedName>
</protein>
<proteinExistence type="predicted"/>
<dbReference type="AlphaFoldDB" id="A0A844LFZ9"/>
<dbReference type="EMBL" id="WNCL01000016">
    <property type="protein sequence ID" value="MTU43278.1"/>
    <property type="molecule type" value="Genomic_DNA"/>
</dbReference>
<gene>
    <name evidence="1" type="ORF">GMD42_06520</name>
</gene>